<evidence type="ECO:0000313" key="2">
    <source>
        <dbReference type="Proteomes" id="UP000007115"/>
    </source>
</evidence>
<comment type="caution">
    <text evidence="1">The sequence shown here is derived from an EMBL/GenBank/DDBJ whole genome shotgun (WGS) entry which is preliminary data.</text>
</comment>
<dbReference type="GeneID" id="25790239"/>
<dbReference type="HOGENOM" id="CLU_1102919_0_0_1"/>
<dbReference type="InParanoid" id="G9N0H0"/>
<dbReference type="RefSeq" id="XP_013954049.1">
    <property type="nucleotide sequence ID" value="XM_014098574.1"/>
</dbReference>
<organism evidence="1 2">
    <name type="scientific">Hypocrea virens (strain Gv29-8 / FGSC 10586)</name>
    <name type="common">Gliocladium virens</name>
    <name type="synonym">Trichoderma virens</name>
    <dbReference type="NCBI Taxonomy" id="413071"/>
    <lineage>
        <taxon>Eukaryota</taxon>
        <taxon>Fungi</taxon>
        <taxon>Dikarya</taxon>
        <taxon>Ascomycota</taxon>
        <taxon>Pezizomycotina</taxon>
        <taxon>Sordariomycetes</taxon>
        <taxon>Hypocreomycetidae</taxon>
        <taxon>Hypocreales</taxon>
        <taxon>Hypocreaceae</taxon>
        <taxon>Trichoderma</taxon>
    </lineage>
</organism>
<accession>G9N0H0</accession>
<proteinExistence type="predicted"/>
<sequence>MPSYHNYTHHTYMWRDGETETHRMGEMERRARSHAYLHQVSKSRRDRTVKERMQRVANNTDQPSSTDFRGIIKSTVSGPVTPGQISCYIDLTLGKQTCKCGKELSAQTNYRLRGSYICSECIGKSSEDVKGEIKVQYHWDHCPICQTKSKDDHTMELLFTTCGHTCYRRDYECGFCHITTAENALVLAVERAWCGYTFECYVLRMPIAPPSHYPSIPLPLHPTTPPSHPTSQAVVLLRPLQYIVVISGSFKL</sequence>
<evidence type="ECO:0000313" key="1">
    <source>
        <dbReference type="EMBL" id="EHK19852.1"/>
    </source>
</evidence>
<gene>
    <name evidence="1" type="ORF">TRIVIDRAFT_203421</name>
</gene>
<reference evidence="1 2" key="1">
    <citation type="journal article" date="2011" name="Genome Biol.">
        <title>Comparative genome sequence analysis underscores mycoparasitism as the ancestral life style of Trichoderma.</title>
        <authorList>
            <person name="Kubicek C.P."/>
            <person name="Herrera-Estrella A."/>
            <person name="Seidl-Seiboth V."/>
            <person name="Martinez D.A."/>
            <person name="Druzhinina I.S."/>
            <person name="Thon M."/>
            <person name="Zeilinger S."/>
            <person name="Casas-Flores S."/>
            <person name="Horwitz B.A."/>
            <person name="Mukherjee P.K."/>
            <person name="Mukherjee M."/>
            <person name="Kredics L."/>
            <person name="Alcaraz L.D."/>
            <person name="Aerts A."/>
            <person name="Antal Z."/>
            <person name="Atanasova L."/>
            <person name="Cervantes-Badillo M.G."/>
            <person name="Challacombe J."/>
            <person name="Chertkov O."/>
            <person name="McCluskey K."/>
            <person name="Coulpier F."/>
            <person name="Deshpande N."/>
            <person name="von Doehren H."/>
            <person name="Ebbole D.J."/>
            <person name="Esquivel-Naranjo E.U."/>
            <person name="Fekete E."/>
            <person name="Flipphi M."/>
            <person name="Glaser F."/>
            <person name="Gomez-Rodriguez E.Y."/>
            <person name="Gruber S."/>
            <person name="Han C."/>
            <person name="Henrissat B."/>
            <person name="Hermosa R."/>
            <person name="Hernandez-Onate M."/>
            <person name="Karaffa L."/>
            <person name="Kosti I."/>
            <person name="Le Crom S."/>
            <person name="Lindquist E."/>
            <person name="Lucas S."/>
            <person name="Luebeck M."/>
            <person name="Luebeck P.S."/>
            <person name="Margeot A."/>
            <person name="Metz B."/>
            <person name="Misra M."/>
            <person name="Nevalainen H."/>
            <person name="Omann M."/>
            <person name="Packer N."/>
            <person name="Perrone G."/>
            <person name="Uresti-Rivera E.E."/>
            <person name="Salamov A."/>
            <person name="Schmoll M."/>
            <person name="Seiboth B."/>
            <person name="Shapiro H."/>
            <person name="Sukno S."/>
            <person name="Tamayo-Ramos J.A."/>
            <person name="Tisch D."/>
            <person name="Wiest A."/>
            <person name="Wilkinson H.H."/>
            <person name="Zhang M."/>
            <person name="Coutinho P.M."/>
            <person name="Kenerley C.M."/>
            <person name="Monte E."/>
            <person name="Baker S.E."/>
            <person name="Grigoriev I.V."/>
        </authorList>
    </citation>
    <scope>NUCLEOTIDE SEQUENCE [LARGE SCALE GENOMIC DNA]</scope>
    <source>
        <strain evidence="2">Gv29-8 / FGSC 10586</strain>
    </source>
</reference>
<dbReference type="Proteomes" id="UP000007115">
    <property type="component" value="Unassembled WGS sequence"/>
</dbReference>
<protein>
    <submittedName>
        <fullName evidence="1">Uncharacterized protein</fullName>
    </submittedName>
</protein>
<keyword evidence="2" id="KW-1185">Reference proteome</keyword>
<dbReference type="VEuPathDB" id="FungiDB:TRIVIDRAFT_203421"/>
<dbReference type="AlphaFoldDB" id="G9N0H0"/>
<dbReference type="EMBL" id="ABDF02000082">
    <property type="protein sequence ID" value="EHK19852.1"/>
    <property type="molecule type" value="Genomic_DNA"/>
</dbReference>
<name>G9N0H0_HYPVG</name>